<dbReference type="OrthoDB" id="9852261at2"/>
<evidence type="ECO:0008006" key="3">
    <source>
        <dbReference type="Google" id="ProtNLM"/>
    </source>
</evidence>
<keyword evidence="2" id="KW-1185">Reference proteome</keyword>
<dbReference type="Proteomes" id="UP000202259">
    <property type="component" value="Chromosome"/>
</dbReference>
<dbReference type="AlphaFoldDB" id="A0A222G9M6"/>
<proteinExistence type="predicted"/>
<gene>
    <name evidence="1" type="ORF">B5D82_12780</name>
</gene>
<dbReference type="KEGG" id="cber:B5D82_12780"/>
<reference evidence="1 2" key="1">
    <citation type="submission" date="2017-08" db="EMBL/GenBank/DDBJ databases">
        <title>Complete genome of Colwellia sp. NB097-1, a psychrophile bacterium ioslated from Bering Sea.</title>
        <authorList>
            <person name="Chen X."/>
        </authorList>
    </citation>
    <scope>NUCLEOTIDE SEQUENCE [LARGE SCALE GENOMIC DNA]</scope>
    <source>
        <strain evidence="1 2">NB097-1</strain>
    </source>
</reference>
<evidence type="ECO:0000313" key="1">
    <source>
        <dbReference type="EMBL" id="ASP48567.1"/>
    </source>
</evidence>
<name>A0A222G9M6_9GAMM</name>
<dbReference type="EMBL" id="CP020465">
    <property type="protein sequence ID" value="ASP48567.1"/>
    <property type="molecule type" value="Genomic_DNA"/>
</dbReference>
<accession>A0A222G9M6</accession>
<sequence length="100" mass="11376">MIRLINISLFCIILIGCVSQIAPFKDSMSFWKGKEISEYIKVSQSPHADESQYVGARRISKLDNGNKVYEFPYPKCPVFFEVDSKGIIVDITTEGDKDCY</sequence>
<protein>
    <recommendedName>
        <fullName evidence="3">Lipoprotein</fullName>
    </recommendedName>
</protein>
<dbReference type="PROSITE" id="PS51257">
    <property type="entry name" value="PROKAR_LIPOPROTEIN"/>
    <property type="match status" value="1"/>
</dbReference>
<evidence type="ECO:0000313" key="2">
    <source>
        <dbReference type="Proteomes" id="UP000202259"/>
    </source>
</evidence>
<organism evidence="1 2">
    <name type="scientific">Cognaticolwellia beringensis</name>
    <dbReference type="NCBI Taxonomy" id="1967665"/>
    <lineage>
        <taxon>Bacteria</taxon>
        <taxon>Pseudomonadati</taxon>
        <taxon>Pseudomonadota</taxon>
        <taxon>Gammaproteobacteria</taxon>
        <taxon>Alteromonadales</taxon>
        <taxon>Colwelliaceae</taxon>
        <taxon>Cognaticolwellia</taxon>
    </lineage>
</organism>
<dbReference type="RefSeq" id="WP_081152034.1">
    <property type="nucleotide sequence ID" value="NZ_CP020465.1"/>
</dbReference>